<gene>
    <name evidence="2" type="ORF">FKG94_27740</name>
</gene>
<dbReference type="InterPro" id="IPR045630">
    <property type="entry name" value="DUF6316"/>
</dbReference>
<dbReference type="OrthoDB" id="6199386at2"/>
<organism evidence="2 3">
    <name type="scientific">Exilibacterium tricleocarpae</name>
    <dbReference type="NCBI Taxonomy" id="2591008"/>
    <lineage>
        <taxon>Bacteria</taxon>
        <taxon>Pseudomonadati</taxon>
        <taxon>Pseudomonadota</taxon>
        <taxon>Gammaproteobacteria</taxon>
        <taxon>Cellvibrionales</taxon>
        <taxon>Cellvibrionaceae</taxon>
        <taxon>Exilibacterium</taxon>
    </lineage>
</organism>
<evidence type="ECO:0000313" key="3">
    <source>
        <dbReference type="Proteomes" id="UP000319732"/>
    </source>
</evidence>
<evidence type="ECO:0000259" key="1">
    <source>
        <dbReference type="Pfam" id="PF19837"/>
    </source>
</evidence>
<dbReference type="Proteomes" id="UP000319732">
    <property type="component" value="Unassembled WGS sequence"/>
</dbReference>
<protein>
    <recommendedName>
        <fullName evidence="1">DUF6316 domain-containing protein</fullName>
    </recommendedName>
</protein>
<evidence type="ECO:0000313" key="2">
    <source>
        <dbReference type="EMBL" id="TQV65988.1"/>
    </source>
</evidence>
<reference evidence="2 3" key="1">
    <citation type="submission" date="2019-06" db="EMBL/GenBank/DDBJ databases">
        <title>Whole genome sequence for Cellvibrionaceae sp. R142.</title>
        <authorList>
            <person name="Wang G."/>
        </authorList>
    </citation>
    <scope>NUCLEOTIDE SEQUENCE [LARGE SCALE GENOMIC DNA]</scope>
    <source>
        <strain evidence="2 3">R142</strain>
    </source>
</reference>
<dbReference type="AlphaFoldDB" id="A0A545SLZ2"/>
<keyword evidence="3" id="KW-1185">Reference proteome</keyword>
<dbReference type="RefSeq" id="WP_142930214.1">
    <property type="nucleotide sequence ID" value="NZ_ML660120.1"/>
</dbReference>
<sequence>MTSNRSGEYGEVPVRNERVFQKNSYWYYTTREGVDIGPFDSRVAAEAGAEEFVDFILSAGPSMIATLEQYGKRAA</sequence>
<comment type="caution">
    <text evidence="2">The sequence shown here is derived from an EMBL/GenBank/DDBJ whole genome shotgun (WGS) entry which is preliminary data.</text>
</comment>
<dbReference type="EMBL" id="VHSG01000045">
    <property type="protein sequence ID" value="TQV65988.1"/>
    <property type="molecule type" value="Genomic_DNA"/>
</dbReference>
<name>A0A545SLZ2_9GAMM</name>
<proteinExistence type="predicted"/>
<dbReference type="Pfam" id="PF19837">
    <property type="entry name" value="DUF6316"/>
    <property type="match status" value="1"/>
</dbReference>
<feature type="domain" description="DUF6316" evidence="1">
    <location>
        <begin position="5"/>
        <end position="54"/>
    </location>
</feature>
<accession>A0A545SLZ2</accession>